<dbReference type="Pfam" id="PF00450">
    <property type="entry name" value="Peptidase_S10"/>
    <property type="match status" value="1"/>
</dbReference>
<dbReference type="GO" id="GO:0004185">
    <property type="term" value="F:serine-type carboxypeptidase activity"/>
    <property type="evidence" value="ECO:0007669"/>
    <property type="project" value="InterPro"/>
</dbReference>
<evidence type="ECO:0000313" key="2">
    <source>
        <dbReference type="Proteomes" id="UP000322079"/>
    </source>
</evidence>
<proteinExistence type="predicted"/>
<name>A0A5C1DIJ1_9NEIS</name>
<dbReference type="EMBL" id="CP043473">
    <property type="protein sequence ID" value="QEL55749.1"/>
    <property type="molecule type" value="Genomic_DNA"/>
</dbReference>
<organism evidence="1 2">
    <name type="scientific">Chromobacterium paludis</name>
    <dbReference type="NCBI Taxonomy" id="2605945"/>
    <lineage>
        <taxon>Bacteria</taxon>
        <taxon>Pseudomonadati</taxon>
        <taxon>Pseudomonadota</taxon>
        <taxon>Betaproteobacteria</taxon>
        <taxon>Neisseriales</taxon>
        <taxon>Chromobacteriaceae</taxon>
        <taxon>Chromobacterium</taxon>
    </lineage>
</organism>
<dbReference type="GO" id="GO:0006508">
    <property type="term" value="P:proteolysis"/>
    <property type="evidence" value="ECO:0007669"/>
    <property type="project" value="InterPro"/>
</dbReference>
<protein>
    <submittedName>
        <fullName evidence="1">S10 family peptidase</fullName>
    </submittedName>
</protein>
<reference evidence="1 2" key="1">
    <citation type="submission" date="2019-08" db="EMBL/GenBank/DDBJ databases">
        <title>Chromobacterium paludis, a novel bacterium isolated from a Maryland marsh pond.</title>
        <authorList>
            <person name="Blackburn M.B."/>
            <person name="Gundersen-Rindal D.E."/>
        </authorList>
    </citation>
    <scope>NUCLEOTIDE SEQUENCE [LARGE SCALE GENOMIC DNA]</scope>
    <source>
        <strain evidence="2">IIBBL 257-1</strain>
    </source>
</reference>
<dbReference type="KEGG" id="chrm:FYK34_09305"/>
<accession>A0A5C1DIJ1</accession>
<evidence type="ECO:0000313" key="1">
    <source>
        <dbReference type="EMBL" id="QEL55749.1"/>
    </source>
</evidence>
<dbReference type="Proteomes" id="UP000322079">
    <property type="component" value="Chromosome"/>
</dbReference>
<dbReference type="InterPro" id="IPR029058">
    <property type="entry name" value="AB_hydrolase_fold"/>
</dbReference>
<dbReference type="AlphaFoldDB" id="A0A5C1DIJ1"/>
<sequence>MNGMDRTMHSQSNPFLSESAVLSQFPGFGPTRARQLAGYLSVGDDGGGWLYFWFSEAAIAPESAPLIIWINHAPEQNALGCLFDGHGPYLLGDGGRVHANPFSWHQHAHYLIIDQPLGHGLSFAIHPRYQPENHAEGSQQVYLALQEFFLRWPRYRQQACYLFGLGQACHTIAHLARRILDGNQCGQPQIHLLGLGLGNAWLAPEIQLQSEIEFAAQHRLIRGDELGKAQALLQDFRQVLASTSPLRQQRSTRLALELEAYLERCSGRDARDIRQPPRRAASRLADFLDKPGTRQALHIDPRAQASTAPWPQSSWLESPSALFPPLLEKLNILFFHGEYGMLGNHLGLDVWLNTLLWSQAEAFRQQKPTEWRPYGLPAGTIRRLSGLSHVLIHNSGQHIARDQPANALAMLRQYLQTKEAIAYPAPYII</sequence>
<dbReference type="PANTHER" id="PTHR11802">
    <property type="entry name" value="SERINE PROTEASE FAMILY S10 SERINE CARBOXYPEPTIDASE"/>
    <property type="match status" value="1"/>
</dbReference>
<dbReference type="PRINTS" id="PR00724">
    <property type="entry name" value="CRBOXYPTASEC"/>
</dbReference>
<dbReference type="Gene3D" id="3.40.50.1820">
    <property type="entry name" value="alpha/beta hydrolase"/>
    <property type="match status" value="1"/>
</dbReference>
<keyword evidence="2" id="KW-1185">Reference proteome</keyword>
<gene>
    <name evidence="1" type="ORF">FYK34_09305</name>
</gene>
<dbReference type="SUPFAM" id="SSF53474">
    <property type="entry name" value="alpha/beta-Hydrolases"/>
    <property type="match status" value="1"/>
</dbReference>
<dbReference type="InterPro" id="IPR001563">
    <property type="entry name" value="Peptidase_S10"/>
</dbReference>